<dbReference type="AlphaFoldDB" id="A0A6I2UI00"/>
<dbReference type="InterPro" id="IPR004013">
    <property type="entry name" value="PHP_dom"/>
</dbReference>
<reference evidence="2 3" key="1">
    <citation type="submission" date="2019-08" db="EMBL/GenBank/DDBJ databases">
        <title>In-depth cultivation of the pig gut microbiome towards novel bacterial diversity and tailored functional studies.</title>
        <authorList>
            <person name="Wylensek D."/>
            <person name="Hitch T.C.A."/>
            <person name="Clavel T."/>
        </authorList>
    </citation>
    <scope>NUCLEOTIDE SEQUENCE [LARGE SCALE GENOMIC DNA]</scope>
    <source>
        <strain evidence="2 3">WCA-693-APC-5D-A</strain>
    </source>
</reference>
<dbReference type="PANTHER" id="PTHR42924">
    <property type="entry name" value="EXONUCLEASE"/>
    <property type="match status" value="1"/>
</dbReference>
<dbReference type="CDD" id="cd07438">
    <property type="entry name" value="PHP_HisPPase_AMP"/>
    <property type="match status" value="1"/>
</dbReference>
<keyword evidence="3" id="KW-1185">Reference proteome</keyword>
<dbReference type="GO" id="GO:0004534">
    <property type="term" value="F:5'-3' RNA exonuclease activity"/>
    <property type="evidence" value="ECO:0007669"/>
    <property type="project" value="TreeGrafter"/>
</dbReference>
<comment type="caution">
    <text evidence="2">The sequence shown here is derived from an EMBL/GenBank/DDBJ whole genome shotgun (WGS) entry which is preliminary data.</text>
</comment>
<dbReference type="SMART" id="SM00481">
    <property type="entry name" value="POLIIIAc"/>
    <property type="match status" value="1"/>
</dbReference>
<proteinExistence type="predicted"/>
<dbReference type="InterPro" id="IPR052018">
    <property type="entry name" value="PHP_domain"/>
</dbReference>
<dbReference type="Gene3D" id="1.10.150.650">
    <property type="match status" value="1"/>
</dbReference>
<evidence type="ECO:0000313" key="2">
    <source>
        <dbReference type="EMBL" id="MSU09319.1"/>
    </source>
</evidence>
<dbReference type="Proteomes" id="UP000433181">
    <property type="component" value="Unassembled WGS sequence"/>
</dbReference>
<accession>A0A6I2UI00</accession>
<dbReference type="PANTHER" id="PTHR42924:SF3">
    <property type="entry name" value="POLYMERASE_HISTIDINOL PHOSPHATASE N-TERMINAL DOMAIN-CONTAINING PROTEIN"/>
    <property type="match status" value="1"/>
</dbReference>
<dbReference type="Pfam" id="PF02811">
    <property type="entry name" value="PHP"/>
    <property type="match status" value="1"/>
</dbReference>
<organism evidence="2 3">
    <name type="scientific">Anaerovibrio slackiae</name>
    <dbReference type="NCBI Taxonomy" id="2652309"/>
    <lineage>
        <taxon>Bacteria</taxon>
        <taxon>Bacillati</taxon>
        <taxon>Bacillota</taxon>
        <taxon>Negativicutes</taxon>
        <taxon>Selenomonadales</taxon>
        <taxon>Selenomonadaceae</taxon>
        <taxon>Anaerovibrio</taxon>
    </lineage>
</organism>
<dbReference type="SUPFAM" id="SSF89550">
    <property type="entry name" value="PHP domain-like"/>
    <property type="match status" value="1"/>
</dbReference>
<name>A0A6I2UI00_9FIRM</name>
<dbReference type="InterPro" id="IPR016195">
    <property type="entry name" value="Pol/histidinol_Pase-like"/>
</dbReference>
<evidence type="ECO:0000259" key="1">
    <source>
        <dbReference type="SMART" id="SM00481"/>
    </source>
</evidence>
<dbReference type="GO" id="GO:0035312">
    <property type="term" value="F:5'-3' DNA exonuclease activity"/>
    <property type="evidence" value="ECO:0007669"/>
    <property type="project" value="TreeGrafter"/>
</dbReference>
<protein>
    <submittedName>
        <fullName evidence="2">PHP domain-containing protein</fullName>
    </submittedName>
</protein>
<dbReference type="Gene3D" id="3.20.20.140">
    <property type="entry name" value="Metal-dependent hydrolases"/>
    <property type="match status" value="1"/>
</dbReference>
<dbReference type="InterPro" id="IPR003141">
    <property type="entry name" value="Pol/His_phosphatase_N"/>
</dbReference>
<evidence type="ECO:0000313" key="3">
    <source>
        <dbReference type="Proteomes" id="UP000433181"/>
    </source>
</evidence>
<gene>
    <name evidence="2" type="ORF">FYJ84_10015</name>
</gene>
<dbReference type="EMBL" id="VUNR01000020">
    <property type="protein sequence ID" value="MSU09319.1"/>
    <property type="molecule type" value="Genomic_DNA"/>
</dbReference>
<feature type="domain" description="Polymerase/histidinol phosphatase N-terminal" evidence="1">
    <location>
        <begin position="4"/>
        <end position="69"/>
    </location>
</feature>
<sequence>MFLIDLHVHSTVSDGSYSPAGLARLAKETGVEAFALTDHDSIAGDDEAAAEAERLGVGFINGMEMTMAYRGRKIHVVCLGFNPENSEFQKLYSRLRYIKEDSMADVVEVLRRRGIEIDMEMVRRHSAVHLDRYAIMRTIVDMNIFDGIQYIWDNYLNPAVKEVGVAGDIPAEEALPIIRGAGGVTSLAHFHKLIGLKGQSRPEQEDSLRELMSFGLTGMEQYYPNYTDEDRAFARAMIEKYDMLPTGGTDFHGANRPGILLGTGYEKNMSVPLKFLEDIRERCRI</sequence>